<gene>
    <name evidence="2" type="ORF">IIC_01736</name>
</gene>
<dbReference type="InterPro" id="IPR010982">
    <property type="entry name" value="Lambda_DNA-bd_dom_sf"/>
</dbReference>
<evidence type="ECO:0000259" key="1">
    <source>
        <dbReference type="PROSITE" id="PS50943"/>
    </source>
</evidence>
<protein>
    <recommendedName>
        <fullName evidence="1">HTH cro/C1-type domain-containing protein</fullName>
    </recommendedName>
</protein>
<reference evidence="2 3" key="1">
    <citation type="submission" date="2012-12" db="EMBL/GenBank/DDBJ databases">
        <title>The Genome Sequence of Bacillus cereus VD021.</title>
        <authorList>
            <consortium name="The Broad Institute Genome Sequencing Platform"/>
            <consortium name="The Broad Institute Genome Sequencing Center for Infectious Disease"/>
            <person name="Feldgarden M."/>
            <person name="Van der Auwera G.A."/>
            <person name="Mahillon J."/>
            <person name="Duprez V."/>
            <person name="Timmery S."/>
            <person name="Mattelet C."/>
            <person name="Dierick K."/>
            <person name="Sun M."/>
            <person name="Yu Z."/>
            <person name="Zhu L."/>
            <person name="Hu X."/>
            <person name="Shank E.B."/>
            <person name="Swiecicka I."/>
            <person name="Hansen B.M."/>
            <person name="Andrup L."/>
            <person name="Walker B."/>
            <person name="Young S.K."/>
            <person name="Zeng Q."/>
            <person name="Gargeya S."/>
            <person name="Fitzgerald M."/>
            <person name="Haas B."/>
            <person name="Abouelleil A."/>
            <person name="Alvarado L."/>
            <person name="Arachchi H.M."/>
            <person name="Berlin A.M."/>
            <person name="Chapman S.B."/>
            <person name="Dewar J."/>
            <person name="Goldberg J."/>
            <person name="Griggs A."/>
            <person name="Gujja S."/>
            <person name="Hansen M."/>
            <person name="Howarth C."/>
            <person name="Imamovic A."/>
            <person name="Larimer J."/>
            <person name="McCowan C."/>
            <person name="Murphy C."/>
            <person name="Neiman D."/>
            <person name="Pearson M."/>
            <person name="Priest M."/>
            <person name="Roberts A."/>
            <person name="Saif S."/>
            <person name="Shea T."/>
            <person name="Sisk P."/>
            <person name="Sykes S."/>
            <person name="Wortman J."/>
            <person name="Nusbaum C."/>
            <person name="Birren B."/>
        </authorList>
    </citation>
    <scope>NUCLEOTIDE SEQUENCE [LARGE SCALE GENOMIC DNA]</scope>
    <source>
        <strain evidence="2 3">VD021</strain>
    </source>
</reference>
<name>R8HSQ5_BACCE</name>
<sequence length="130" mass="14906">MIDRKLPLKKEISENIKRLMKQHSWTQLKLSEESGISKSTISDYLNSKTLINPGNVEKIATAFNVSKSKIDPSFSSSAIKEDANMKKTQQKKVRNIQTIAAHLEGKDITDDKMNDVLNYIDFIFRDQFDK</sequence>
<dbReference type="EMBL" id="AHES01000013">
    <property type="protein sequence ID" value="EOO75993.1"/>
    <property type="molecule type" value="Genomic_DNA"/>
</dbReference>
<comment type="caution">
    <text evidence="2">The sequence shown here is derived from an EMBL/GenBank/DDBJ whole genome shotgun (WGS) entry which is preliminary data.</text>
</comment>
<dbReference type="Gene3D" id="1.10.260.40">
    <property type="entry name" value="lambda repressor-like DNA-binding domains"/>
    <property type="match status" value="1"/>
</dbReference>
<accession>R8HSQ5</accession>
<dbReference type="GO" id="GO:0003677">
    <property type="term" value="F:DNA binding"/>
    <property type="evidence" value="ECO:0007669"/>
    <property type="project" value="InterPro"/>
</dbReference>
<dbReference type="CDD" id="cd00093">
    <property type="entry name" value="HTH_XRE"/>
    <property type="match status" value="1"/>
</dbReference>
<feature type="domain" description="HTH cro/C1-type" evidence="1">
    <location>
        <begin position="16"/>
        <end position="70"/>
    </location>
</feature>
<evidence type="ECO:0000313" key="2">
    <source>
        <dbReference type="EMBL" id="EOO75993.1"/>
    </source>
</evidence>
<evidence type="ECO:0000313" key="3">
    <source>
        <dbReference type="Proteomes" id="UP000014040"/>
    </source>
</evidence>
<dbReference type="InterPro" id="IPR001387">
    <property type="entry name" value="Cro/C1-type_HTH"/>
</dbReference>
<dbReference type="HOGENOM" id="CLU_1933730_0_0_9"/>
<dbReference type="PROSITE" id="PS50943">
    <property type="entry name" value="HTH_CROC1"/>
    <property type="match status" value="1"/>
</dbReference>
<dbReference type="SUPFAM" id="SSF47413">
    <property type="entry name" value="lambda repressor-like DNA-binding domains"/>
    <property type="match status" value="1"/>
</dbReference>
<dbReference type="Pfam" id="PF01381">
    <property type="entry name" value="HTH_3"/>
    <property type="match status" value="1"/>
</dbReference>
<dbReference type="PATRIC" id="fig|1053224.3.peg.1764"/>
<organism evidence="2 3">
    <name type="scientific">Bacillus cereus VD021</name>
    <dbReference type="NCBI Taxonomy" id="1053224"/>
    <lineage>
        <taxon>Bacteria</taxon>
        <taxon>Bacillati</taxon>
        <taxon>Bacillota</taxon>
        <taxon>Bacilli</taxon>
        <taxon>Bacillales</taxon>
        <taxon>Bacillaceae</taxon>
        <taxon>Bacillus</taxon>
        <taxon>Bacillus cereus group</taxon>
    </lineage>
</organism>
<dbReference type="SMART" id="SM00530">
    <property type="entry name" value="HTH_XRE"/>
    <property type="match status" value="1"/>
</dbReference>
<dbReference type="AlphaFoldDB" id="R8HSQ5"/>
<dbReference type="Proteomes" id="UP000014040">
    <property type="component" value="Unassembled WGS sequence"/>
</dbReference>
<dbReference type="RefSeq" id="WP_016101446.1">
    <property type="nucleotide sequence ID" value="NZ_KB976279.1"/>
</dbReference>
<proteinExistence type="predicted"/>